<accession>A0A8S3UAZ9</accession>
<dbReference type="InterPro" id="IPR036691">
    <property type="entry name" value="Endo/exonu/phosph_ase_sf"/>
</dbReference>
<sequence length="372" mass="44746">MEKPIPRKIYIQGQLVTIRYEGQQNLKKCYKCNEYGLAIDCRNEPNRRWEQKDYDFKCGRYGHKSTELYNDKHVPYKNNTDDNGNSDKENPQPYDISQYAEVDDQNIDSSYTHSKFCSFDTGTRYFGQGFPSPPKKDHIENTEDFVINVIFDNSLESNNQYQTENTTYKNNWETEESTTRLFYREMIENCASVNVESHRNIMLRDFNCIDQQIDTKKPNVVLDNTVILLYKELCTMLNILDSYRYKYPKIISYTFYSNKGVKTRIDKICISEALKHKIRDLKHMPYQYTDHKIVYISLKLQKTKWGNGYWKMNDSLLDKELYTEYINNFWINWKQRKSNYNILDWWEIGKKKIKELMIRFSKQLVARERKEL</sequence>
<dbReference type="SUPFAM" id="SSF56219">
    <property type="entry name" value="DNase I-like"/>
    <property type="match status" value="1"/>
</dbReference>
<dbReference type="Gene3D" id="3.60.10.10">
    <property type="entry name" value="Endonuclease/exonuclease/phosphatase"/>
    <property type="match status" value="1"/>
</dbReference>
<protein>
    <submittedName>
        <fullName evidence="2">Uncharacterized protein</fullName>
    </submittedName>
</protein>
<dbReference type="AlphaFoldDB" id="A0A8S3UAZ9"/>
<comment type="caution">
    <text evidence="2">The sequence shown here is derived from an EMBL/GenBank/DDBJ whole genome shotgun (WGS) entry which is preliminary data.</text>
</comment>
<reference evidence="2" key="1">
    <citation type="submission" date="2021-03" db="EMBL/GenBank/DDBJ databases">
        <authorList>
            <person name="Bekaert M."/>
        </authorList>
    </citation>
    <scope>NUCLEOTIDE SEQUENCE</scope>
</reference>
<keyword evidence="3" id="KW-1185">Reference proteome</keyword>
<organism evidence="2 3">
    <name type="scientific">Mytilus edulis</name>
    <name type="common">Blue mussel</name>
    <dbReference type="NCBI Taxonomy" id="6550"/>
    <lineage>
        <taxon>Eukaryota</taxon>
        <taxon>Metazoa</taxon>
        <taxon>Spiralia</taxon>
        <taxon>Lophotrochozoa</taxon>
        <taxon>Mollusca</taxon>
        <taxon>Bivalvia</taxon>
        <taxon>Autobranchia</taxon>
        <taxon>Pteriomorphia</taxon>
        <taxon>Mytilida</taxon>
        <taxon>Mytiloidea</taxon>
        <taxon>Mytilidae</taxon>
        <taxon>Mytilinae</taxon>
        <taxon>Mytilus</taxon>
    </lineage>
</organism>
<evidence type="ECO:0000256" key="1">
    <source>
        <dbReference type="SAM" id="MobiDB-lite"/>
    </source>
</evidence>
<dbReference type="Proteomes" id="UP000683360">
    <property type="component" value="Unassembled WGS sequence"/>
</dbReference>
<name>A0A8S3UAZ9_MYTED</name>
<evidence type="ECO:0000313" key="3">
    <source>
        <dbReference type="Proteomes" id="UP000683360"/>
    </source>
</evidence>
<gene>
    <name evidence="2" type="ORF">MEDL_53463</name>
</gene>
<dbReference type="OrthoDB" id="416119at2759"/>
<feature type="region of interest" description="Disordered" evidence="1">
    <location>
        <begin position="70"/>
        <end position="94"/>
    </location>
</feature>
<dbReference type="EMBL" id="CAJPWZ010002580">
    <property type="protein sequence ID" value="CAG2241167.1"/>
    <property type="molecule type" value="Genomic_DNA"/>
</dbReference>
<evidence type="ECO:0000313" key="2">
    <source>
        <dbReference type="EMBL" id="CAG2241167.1"/>
    </source>
</evidence>
<proteinExistence type="predicted"/>